<evidence type="ECO:0000256" key="5">
    <source>
        <dbReference type="ARBA" id="ARBA00022741"/>
    </source>
</evidence>
<dbReference type="InterPro" id="IPR027417">
    <property type="entry name" value="P-loop_NTPase"/>
</dbReference>
<keyword evidence="7" id="KW-0472">Membrane</keyword>
<dbReference type="SUPFAM" id="SSF52540">
    <property type="entry name" value="P-loop containing nucleoside triphosphate hydrolases"/>
    <property type="match status" value="1"/>
</dbReference>
<evidence type="ECO:0000256" key="7">
    <source>
        <dbReference type="ARBA" id="ARBA00023136"/>
    </source>
</evidence>
<dbReference type="PANTHER" id="PTHR43166:SF35">
    <property type="entry name" value="L-CYSTINE IMPORT ATP-BINDING PROTEIN TCYN"/>
    <property type="match status" value="1"/>
</dbReference>
<comment type="similarity">
    <text evidence="2">Belongs to the ABC transporter superfamily.</text>
</comment>
<dbReference type="EMBL" id="JAOWKW010000006">
    <property type="protein sequence ID" value="MCV2878976.1"/>
    <property type="molecule type" value="Genomic_DNA"/>
</dbReference>
<dbReference type="CDD" id="cd03262">
    <property type="entry name" value="ABC_HisP_GlnQ"/>
    <property type="match status" value="1"/>
</dbReference>
<keyword evidence="10" id="KW-1185">Reference proteome</keyword>
<evidence type="ECO:0000256" key="6">
    <source>
        <dbReference type="ARBA" id="ARBA00022840"/>
    </source>
</evidence>
<protein>
    <submittedName>
        <fullName evidence="9">ATP-binding cassette domain-containing protein</fullName>
    </submittedName>
</protein>
<dbReference type="PROSITE" id="PS50893">
    <property type="entry name" value="ABC_TRANSPORTER_2"/>
    <property type="match status" value="1"/>
</dbReference>
<dbReference type="InterPro" id="IPR003439">
    <property type="entry name" value="ABC_transporter-like_ATP-bd"/>
</dbReference>
<evidence type="ECO:0000256" key="1">
    <source>
        <dbReference type="ARBA" id="ARBA00004202"/>
    </source>
</evidence>
<dbReference type="Proteomes" id="UP001526166">
    <property type="component" value="Unassembled WGS sequence"/>
</dbReference>
<dbReference type="Gene3D" id="3.40.50.300">
    <property type="entry name" value="P-loop containing nucleotide triphosphate hydrolases"/>
    <property type="match status" value="1"/>
</dbReference>
<keyword evidence="6 9" id="KW-0067">ATP-binding</keyword>
<keyword evidence="4" id="KW-1003">Cell membrane</keyword>
<dbReference type="GO" id="GO:0005524">
    <property type="term" value="F:ATP binding"/>
    <property type="evidence" value="ECO:0007669"/>
    <property type="project" value="UniProtKB-KW"/>
</dbReference>
<comment type="subcellular location">
    <subcellularLocation>
        <location evidence="1">Cell membrane</location>
        <topology evidence="1">Peripheral membrane protein</topology>
    </subcellularLocation>
</comment>
<name>A0ABT2ZZ99_9RHOB</name>
<dbReference type="InterPro" id="IPR003593">
    <property type="entry name" value="AAA+_ATPase"/>
</dbReference>
<sequence length="262" mass="28896">MQGLEPSGALRLAVRDLHKSYGALEVLRGISLEAHQGDVIALIGASGSGKSTFLRCINQLEDCSQGEIFVNGEHLDLVHRKGRRVARDPRQLRRIRSKLGFVFQSFNLWSHMTVLENLIEGPTQIHGMHRDEAVALAQSLLERVGMKGREGAYPAQLSGGQQQRIAIARALAMQPEVMLFDEPTSALDPELVAEVLAVIRDLATEGRTMLLVTHEMAFARDVASKVVFLHKGLVEESGPPAEIFGAPKSERLTQFLKHVRLN</sequence>
<evidence type="ECO:0000259" key="8">
    <source>
        <dbReference type="PROSITE" id="PS50893"/>
    </source>
</evidence>
<dbReference type="InterPro" id="IPR030679">
    <property type="entry name" value="ABC_ATPase_HisP-typ"/>
</dbReference>
<dbReference type="Pfam" id="PF00005">
    <property type="entry name" value="ABC_tran"/>
    <property type="match status" value="1"/>
</dbReference>
<organism evidence="9 10">
    <name type="scientific">Sedimentimonas flavescens</name>
    <dbReference type="NCBI Taxonomy" id="2851012"/>
    <lineage>
        <taxon>Bacteria</taxon>
        <taxon>Pseudomonadati</taxon>
        <taxon>Pseudomonadota</taxon>
        <taxon>Alphaproteobacteria</taxon>
        <taxon>Rhodobacterales</taxon>
        <taxon>Rhodobacter group</taxon>
        <taxon>Sedimentimonas</taxon>
    </lineage>
</organism>
<keyword evidence="5" id="KW-0547">Nucleotide-binding</keyword>
<evidence type="ECO:0000256" key="2">
    <source>
        <dbReference type="ARBA" id="ARBA00005417"/>
    </source>
</evidence>
<reference evidence="9 10" key="1">
    <citation type="submission" date="2022-10" db="EMBL/GenBank/DDBJ databases">
        <title>Sinirhodobacter sp. nov., isolated from ocean surface sediments.</title>
        <authorList>
            <person name="He W."/>
            <person name="Wang L."/>
            <person name="Zhang D.-F."/>
        </authorList>
    </citation>
    <scope>NUCLEOTIDE SEQUENCE [LARGE SCALE GENOMIC DNA]</scope>
    <source>
        <strain evidence="9 10">WL0115</strain>
    </source>
</reference>
<proteinExistence type="inferred from homology"/>
<keyword evidence="3" id="KW-0813">Transport</keyword>
<dbReference type="InterPro" id="IPR050086">
    <property type="entry name" value="MetN_ABC_transporter-like"/>
</dbReference>
<gene>
    <name evidence="9" type="ORF">OE699_08910</name>
</gene>
<evidence type="ECO:0000256" key="4">
    <source>
        <dbReference type="ARBA" id="ARBA00022475"/>
    </source>
</evidence>
<dbReference type="PROSITE" id="PS00211">
    <property type="entry name" value="ABC_TRANSPORTER_1"/>
    <property type="match status" value="1"/>
</dbReference>
<evidence type="ECO:0000313" key="9">
    <source>
        <dbReference type="EMBL" id="MCV2878976.1"/>
    </source>
</evidence>
<dbReference type="SMART" id="SM00382">
    <property type="entry name" value="AAA"/>
    <property type="match status" value="1"/>
</dbReference>
<evidence type="ECO:0000313" key="10">
    <source>
        <dbReference type="Proteomes" id="UP001526166"/>
    </source>
</evidence>
<comment type="caution">
    <text evidence="9">The sequence shown here is derived from an EMBL/GenBank/DDBJ whole genome shotgun (WGS) entry which is preliminary data.</text>
</comment>
<dbReference type="InterPro" id="IPR017871">
    <property type="entry name" value="ABC_transporter-like_CS"/>
</dbReference>
<accession>A0ABT2ZZ99</accession>
<evidence type="ECO:0000256" key="3">
    <source>
        <dbReference type="ARBA" id="ARBA00022448"/>
    </source>
</evidence>
<dbReference type="PANTHER" id="PTHR43166">
    <property type="entry name" value="AMINO ACID IMPORT ATP-BINDING PROTEIN"/>
    <property type="match status" value="1"/>
</dbReference>
<feature type="domain" description="ABC transporter" evidence="8">
    <location>
        <begin position="12"/>
        <end position="256"/>
    </location>
</feature>
<dbReference type="PIRSF" id="PIRSF039085">
    <property type="entry name" value="ABC_ATPase_HisP"/>
    <property type="match status" value="1"/>
</dbReference>
<dbReference type="RefSeq" id="WP_260013431.1">
    <property type="nucleotide sequence ID" value="NZ_JAOALJ010000003.1"/>
</dbReference>